<evidence type="ECO:0000313" key="6">
    <source>
        <dbReference type="EMBL" id="MBF8377527.1"/>
    </source>
</evidence>
<dbReference type="PROSITE" id="PS51194">
    <property type="entry name" value="HELICASE_CTER"/>
    <property type="match status" value="1"/>
</dbReference>
<evidence type="ECO:0000259" key="4">
    <source>
        <dbReference type="PROSITE" id="PS51192"/>
    </source>
</evidence>
<dbReference type="InterPro" id="IPR014001">
    <property type="entry name" value="Helicase_ATP-bd"/>
</dbReference>
<dbReference type="PANTHER" id="PTHR47957">
    <property type="entry name" value="ATP-DEPENDENT HELICASE HRQ1"/>
    <property type="match status" value="1"/>
</dbReference>
<feature type="domain" description="Helicase ATP-binding" evidence="4">
    <location>
        <begin position="98"/>
        <end position="304"/>
    </location>
</feature>
<gene>
    <name evidence="6" type="ORF">IW967_06575</name>
</gene>
<sequence>MSVDVRGLSLLAPLLAKSWREGLVDYVDTVFPIRDPSVRQALQTFLADPERGLVKDIFVQTRLPYEQAPADAPMPLTAVQPPFRPFQHQLRAFERLNSVQPGGPQPTLVTTGTGSGKTESFLYPVLDHCLRARQQGQPGIKAILIYPMNALALDQARRIARAIHEDPGLRGVVTAGLFVGQDQESRSLYASVMTESSVIENHERLLTHPPDILLTNYKMLDQLLTRDKYAPLWVGAGEALRYLVLDEMHTYDGVQFADLASLIRRLYARLGVPRGQVCPVGTSATLAGGGDAAIRDLCRLATTVFGVPVAEDAVVTEVKPTLDAFLDEVQTGDVPDVDVAELLPQPQEEVGTYTERQLRLWFGDVPNPVEAGRRLRAHEWFHWLCRTTSEPVAWSRWVERAARELLGRGGADADSVSALADALLQSLLALVAYARLDEGGRPLMSVTLQVWAREMRGLVRHLTNEPSFRWADDPVVGEPVRSHAMPMVVCSECGADGWLAMVVDEAGHLETDPHRVVRVYAQAKDPHPMEAEHLRFIFSNRLGEPRFGEVAAGYLVGRVPAVYRTAPVDGESVPVYVVQPRRGRGGRFDVETCPHCGESDSLLLVSMQRASMSSVWLWRLVGSYQARDRKALAFADSVQDAALLAGFLRHRHRWTPLRTALRQQLTQGGEGAVLGDVLRQWTSDWRPRLGDDGYVRAFVDRDETEGRIAGLFPRDVRQWGEQEWGNAHLLVTWRLVRELGLHAHLGRSLYQTGEAVLYPDPDRLARAVAECRARLVGQFPDLADDEGLALRIEGVIRGWLHRMMLRGGIAHPLLEAYRSEGGNAHALRSNALYEPSRRWPKFVCDGRPPSHSVGLDPLPHVPRARRGGAATWLEDYFLEVTSGEGAPLAFRSLDMPTVSVALTESLLGAGLLDRVYWGDHSTHGLAPDALRVTGRTVRLRCSACHYELTVGEHEAERFVRTVRCIRYECHGRYEPVKEAFSAFYSRTYRESRVEPLTAAEHSALLGDEVRRRMETRFKGGDPPLHVLVCTPTLEMGIDIGDLSVVLLEEVPPAVANRVQRIGRAGRSTGVALIGQVIRERPHDRYYWQQPEELLLGEVETPRCSLDAPEVLKRHLRAYLMDAWVRDVADAHLPGTVHQLLDEEERGGFPHLWFAWVHANEQILWQTFVDLFDGEWSEGTKRELEAFLRAGEAPGGWAYGILEAIARRREEIQELKRLSRRIHERMRQPEFQTEVGRRSAEYRELVQERQQTTRLLKELRREFPLNWWTNEGLLPNFAFPDKPVLLRRMLTREDGEPRLDEYARPPLSALRELAPGNMFYAEGRQSVINQIPLTATRSELETWRMCPECSHMERESEVTTQACPACGSLGWQDAGQVVQLLRLERAASRGREQDALIRDEREERARQQGIQKTLFEFPDSPATGESVAGQVFAVEYFQRVQVRTINFGPENAQVGYRPVAGDKVPRQGFVLCSVCGATEERDAHGQTAIRHVRGFPCYRGRRVDYSLQTAMTGVHELTPVAKAEELHVYLYRSLQSEALRVTLPVQQALVEPRMATWEAILRLALRLRLGGTAQQMGIAPYDAPIPGTPYRARSLVVYDLVPGGTGHLRQLAEPGAMQRALKEAYHHIRDCVCATQGRDGCYRCLYRYETQYSQEHISRRLALEMLAPLVSDSVVWMSVAGGTERGDVISAVGGESEPRSALLESELEVLFQDALRRALERRLGPGVLTWQPFHDGVRTGVDIRWQERSGQVWWRLIHQPDDEELPLSVRTRPDFALRPVRWTGAEAPKPVVVYCDGVAYHLGEDGARLARDILVREAWRRTSEVVVFTVTWADVQAALADEIRWPDRTVALLTQGLYEAWTGPQTTPGTSSVLHRWSWTALEMVAEYLQRPLLSAWADVAMKSVVVGTAPHTRPVRLEEALTYLTNDNKWDAIRVAERRPAYHALDQRLSRLMEIPVRWADVPMGPAGALHVRLAILPLPNGRCEMEGQILLRDESTDAFLQVSAETREWAWRAFWHWHNVLQFAPSSVRFTSEASQRREVGLWAELEELAGVDPLPLRVLQVFQVSQAAGPLSEVQRTPDWVRWVQPRLRPFAERMASHGIPEPEVGYEMGEGRIVGEAELAWPEYRLCVLVGEQVDARSAFERAGWHVWVVPQDALKPGTPTLQVLADEFRTWWQTHAREEVS</sequence>
<organism evidence="6 7">
    <name type="scientific">Alicyclobacillus mali</name>
    <name type="common">ex Roth et al. 2021</name>
    <dbReference type="NCBI Taxonomy" id="1123961"/>
    <lineage>
        <taxon>Bacteria</taxon>
        <taxon>Bacillati</taxon>
        <taxon>Bacillota</taxon>
        <taxon>Bacilli</taxon>
        <taxon>Bacillales</taxon>
        <taxon>Alicyclobacillaceae</taxon>
        <taxon>Alicyclobacillus</taxon>
    </lineage>
</organism>
<dbReference type="InterPro" id="IPR018973">
    <property type="entry name" value="MZB"/>
</dbReference>
<dbReference type="Proteomes" id="UP000642910">
    <property type="component" value="Unassembled WGS sequence"/>
</dbReference>
<keyword evidence="2" id="KW-0067">ATP-binding</keyword>
<keyword evidence="6" id="KW-0347">Helicase</keyword>
<feature type="coiled-coil region" evidence="3">
    <location>
        <begin position="1200"/>
        <end position="1261"/>
    </location>
</feature>
<evidence type="ECO:0000256" key="1">
    <source>
        <dbReference type="ARBA" id="ARBA00022741"/>
    </source>
</evidence>
<keyword evidence="7" id="KW-1185">Reference proteome</keyword>
<dbReference type="SMART" id="SM00490">
    <property type="entry name" value="HELICc"/>
    <property type="match status" value="1"/>
</dbReference>
<dbReference type="EMBL" id="JADPKZ010000037">
    <property type="protein sequence ID" value="MBF8377527.1"/>
    <property type="molecule type" value="Genomic_DNA"/>
</dbReference>
<keyword evidence="3" id="KW-0175">Coiled coil</keyword>
<feature type="domain" description="Helicase C-terminal" evidence="5">
    <location>
        <begin position="954"/>
        <end position="1128"/>
    </location>
</feature>
<comment type="caution">
    <text evidence="6">The sequence shown here is derived from an EMBL/GenBank/DDBJ whole genome shotgun (WGS) entry which is preliminary data.</text>
</comment>
<dbReference type="Gene3D" id="3.40.50.300">
    <property type="entry name" value="P-loop containing nucleotide triphosphate hydrolases"/>
    <property type="match status" value="2"/>
</dbReference>
<dbReference type="SUPFAM" id="SSF52540">
    <property type="entry name" value="P-loop containing nucleoside triphosphate hydrolases"/>
    <property type="match status" value="2"/>
</dbReference>
<dbReference type="PANTHER" id="PTHR47957:SF3">
    <property type="entry name" value="ATP-DEPENDENT HELICASE HRQ1"/>
    <property type="match status" value="1"/>
</dbReference>
<dbReference type="InterPro" id="IPR027417">
    <property type="entry name" value="P-loop_NTPase"/>
</dbReference>
<keyword evidence="1" id="KW-0547">Nucleotide-binding</keyword>
<proteinExistence type="predicted"/>
<dbReference type="PROSITE" id="PS51192">
    <property type="entry name" value="HELICASE_ATP_BIND_1"/>
    <property type="match status" value="1"/>
</dbReference>
<evidence type="ECO:0000313" key="7">
    <source>
        <dbReference type="Proteomes" id="UP000642910"/>
    </source>
</evidence>
<dbReference type="Pfam" id="PF00271">
    <property type="entry name" value="Helicase_C"/>
    <property type="match status" value="1"/>
</dbReference>
<dbReference type="InterPro" id="IPR001650">
    <property type="entry name" value="Helicase_C-like"/>
</dbReference>
<dbReference type="RefSeq" id="WP_195867433.1">
    <property type="nucleotide sequence ID" value="NZ_JADPKZ010000037.1"/>
</dbReference>
<reference evidence="6 7" key="1">
    <citation type="submission" date="2020-11" db="EMBL/GenBank/DDBJ databases">
        <title>Genomic insight of Alicyclobacillus mali FL 18 reveals a new arsenic-resistant strain, with potential in environmental biotechnology.</title>
        <authorList>
            <person name="Fiorentino G."/>
            <person name="Gallo G."/>
            <person name="Aulitto M."/>
        </authorList>
    </citation>
    <scope>NUCLEOTIDE SEQUENCE [LARGE SCALE GENOMIC DNA]</scope>
    <source>
        <strain evidence="6 7">FL 18</strain>
    </source>
</reference>
<dbReference type="Pfam" id="PF00270">
    <property type="entry name" value="DEAD"/>
    <property type="match status" value="1"/>
</dbReference>
<evidence type="ECO:0000256" key="3">
    <source>
        <dbReference type="SAM" id="Coils"/>
    </source>
</evidence>
<dbReference type="SMART" id="SM00487">
    <property type="entry name" value="DEXDc"/>
    <property type="match status" value="1"/>
</dbReference>
<keyword evidence="6" id="KW-0378">Hydrolase</keyword>
<name>A0ABS0F2M4_9BACL</name>
<evidence type="ECO:0000256" key="2">
    <source>
        <dbReference type="ARBA" id="ARBA00022840"/>
    </source>
</evidence>
<dbReference type="GO" id="GO:0004386">
    <property type="term" value="F:helicase activity"/>
    <property type="evidence" value="ECO:0007669"/>
    <property type="project" value="UniProtKB-KW"/>
</dbReference>
<accession>A0ABS0F2M4</accession>
<protein>
    <submittedName>
        <fullName evidence="6">DEAD/DEAH box helicase</fullName>
    </submittedName>
</protein>
<dbReference type="InterPro" id="IPR011545">
    <property type="entry name" value="DEAD/DEAH_box_helicase_dom"/>
</dbReference>
<dbReference type="Pfam" id="PF09369">
    <property type="entry name" value="MZB"/>
    <property type="match status" value="1"/>
</dbReference>
<evidence type="ECO:0000259" key="5">
    <source>
        <dbReference type="PROSITE" id="PS51194"/>
    </source>
</evidence>